<evidence type="ECO:0000313" key="7">
    <source>
        <dbReference type="RefSeq" id="XP_021850640.2"/>
    </source>
</evidence>
<organism evidence="6 7">
    <name type="scientific">Spinacia oleracea</name>
    <name type="common">Spinach</name>
    <dbReference type="NCBI Taxonomy" id="3562"/>
    <lineage>
        <taxon>Eukaryota</taxon>
        <taxon>Viridiplantae</taxon>
        <taxon>Streptophyta</taxon>
        <taxon>Embryophyta</taxon>
        <taxon>Tracheophyta</taxon>
        <taxon>Spermatophyta</taxon>
        <taxon>Magnoliopsida</taxon>
        <taxon>eudicotyledons</taxon>
        <taxon>Gunneridae</taxon>
        <taxon>Pentapetalae</taxon>
        <taxon>Caryophyllales</taxon>
        <taxon>Chenopodiaceae</taxon>
        <taxon>Chenopodioideae</taxon>
        <taxon>Anserineae</taxon>
        <taxon>Spinacia</taxon>
    </lineage>
</organism>
<dbReference type="InterPro" id="IPR009072">
    <property type="entry name" value="Histone-fold"/>
</dbReference>
<proteinExistence type="inferred from homology"/>
<evidence type="ECO:0000256" key="3">
    <source>
        <dbReference type="ARBA" id="ARBA00023163"/>
    </source>
</evidence>
<dbReference type="RefSeq" id="XP_021850640.2">
    <property type="nucleotide sequence ID" value="XM_021994948.2"/>
</dbReference>
<evidence type="ECO:0000256" key="1">
    <source>
        <dbReference type="ARBA" id="ARBA00009053"/>
    </source>
</evidence>
<dbReference type="GeneID" id="110790168"/>
<keyword evidence="2" id="KW-0805">Transcription regulation</keyword>
<name>A0A9R0ILA9_SPIOL</name>
<dbReference type="Pfam" id="PF00808">
    <property type="entry name" value="CBFD_NFYB_HMF"/>
    <property type="match status" value="1"/>
</dbReference>
<comment type="similarity">
    <text evidence="1">Belongs to the NFYB/HAP3 subunit family.</text>
</comment>
<keyword evidence="3" id="KW-0804">Transcription</keyword>
<gene>
    <name evidence="7" type="primary">LOC110790168</name>
</gene>
<dbReference type="SUPFAM" id="SSF47113">
    <property type="entry name" value="Histone-fold"/>
    <property type="match status" value="1"/>
</dbReference>
<evidence type="ECO:0000256" key="2">
    <source>
        <dbReference type="ARBA" id="ARBA00023015"/>
    </source>
</evidence>
<keyword evidence="6" id="KW-1185">Reference proteome</keyword>
<evidence type="ECO:0000259" key="5">
    <source>
        <dbReference type="Pfam" id="PF00808"/>
    </source>
</evidence>
<feature type="domain" description="Transcription factor CBF/NF-Y/archaeal histone" evidence="5">
    <location>
        <begin position="70"/>
        <end position="133"/>
    </location>
</feature>
<dbReference type="PRINTS" id="PR00615">
    <property type="entry name" value="CCAATSUBUNTA"/>
</dbReference>
<dbReference type="Gene3D" id="1.10.20.10">
    <property type="entry name" value="Histone, subunit A"/>
    <property type="match status" value="1"/>
</dbReference>
<dbReference type="InterPro" id="IPR027113">
    <property type="entry name" value="Transc_fact_NFYB/HAP3"/>
</dbReference>
<evidence type="ECO:0000313" key="6">
    <source>
        <dbReference type="Proteomes" id="UP000813463"/>
    </source>
</evidence>
<dbReference type="CDD" id="cd22907">
    <property type="entry name" value="HFD_NFYB"/>
    <property type="match status" value="1"/>
</dbReference>
<protein>
    <submittedName>
        <fullName evidence="7">Nuclear transcription factor Y subunit B-5-like</fullName>
    </submittedName>
</protein>
<dbReference type="GO" id="GO:0000981">
    <property type="term" value="F:DNA-binding transcription factor activity, RNA polymerase II-specific"/>
    <property type="evidence" value="ECO:0000318"/>
    <property type="project" value="GO_Central"/>
</dbReference>
<dbReference type="Proteomes" id="UP000813463">
    <property type="component" value="Chromosome 2"/>
</dbReference>
<dbReference type="AlphaFoldDB" id="A0A9R0ILA9"/>
<dbReference type="GO" id="GO:0000978">
    <property type="term" value="F:RNA polymerase II cis-regulatory region sequence-specific DNA binding"/>
    <property type="evidence" value="ECO:0007669"/>
    <property type="project" value="TreeGrafter"/>
</dbReference>
<accession>A0A9R0ILA9</accession>
<dbReference type="GO" id="GO:0001228">
    <property type="term" value="F:DNA-binding transcription activator activity, RNA polymerase II-specific"/>
    <property type="evidence" value="ECO:0007669"/>
    <property type="project" value="InterPro"/>
</dbReference>
<reference evidence="6" key="1">
    <citation type="journal article" date="2021" name="Nat. Commun.">
        <title>Genomic analyses provide insights into spinach domestication and the genetic basis of agronomic traits.</title>
        <authorList>
            <person name="Cai X."/>
            <person name="Sun X."/>
            <person name="Xu C."/>
            <person name="Sun H."/>
            <person name="Wang X."/>
            <person name="Ge C."/>
            <person name="Zhang Z."/>
            <person name="Wang Q."/>
            <person name="Fei Z."/>
            <person name="Jiao C."/>
            <person name="Wang Q."/>
        </authorList>
    </citation>
    <scope>NUCLEOTIDE SEQUENCE [LARGE SCALE GENOMIC DNA]</scope>
    <source>
        <strain evidence="6">cv. Varoflay</strain>
    </source>
</reference>
<reference evidence="7" key="2">
    <citation type="submission" date="2025-08" db="UniProtKB">
        <authorList>
            <consortium name="RefSeq"/>
        </authorList>
    </citation>
    <scope>IDENTIFICATION</scope>
    <source>
        <tissue evidence="7">Leaf</tissue>
    </source>
</reference>
<dbReference type="InterPro" id="IPR003958">
    <property type="entry name" value="CBFA_NFYB_domain"/>
</dbReference>
<dbReference type="GO" id="GO:0006357">
    <property type="term" value="P:regulation of transcription by RNA polymerase II"/>
    <property type="evidence" value="ECO:0000318"/>
    <property type="project" value="GO_Central"/>
</dbReference>
<evidence type="ECO:0000256" key="4">
    <source>
        <dbReference type="SAM" id="MobiDB-lite"/>
    </source>
</evidence>
<feature type="region of interest" description="Disordered" evidence="4">
    <location>
        <begin position="213"/>
        <end position="237"/>
    </location>
</feature>
<dbReference type="GO" id="GO:0016602">
    <property type="term" value="C:CCAAT-binding factor complex"/>
    <property type="evidence" value="ECO:0000318"/>
    <property type="project" value="GO_Central"/>
</dbReference>
<dbReference type="PANTHER" id="PTHR11064:SF196">
    <property type="entry name" value="NUCLEAR TRANSCRIPTION FACTOR Y SUBUNIT B-6"/>
    <property type="match status" value="1"/>
</dbReference>
<dbReference type="PANTHER" id="PTHR11064">
    <property type="entry name" value="CCAAT-BINDING TRANSCRIPTION FACTOR-RELATED"/>
    <property type="match status" value="1"/>
</dbReference>
<dbReference type="KEGG" id="soe:110790168"/>
<sequence>MPLVGNADGLDNRMANNIQSSMQNHFESKHDQTQINISNNKNHDLHTNHKTPKLGSKAPKAAFREQELYMPIANVVRIIRQGLPPNAKVADEAKEMVQECVSEFISFITSEANETCQLEHRKTITAEDVIRAMSRLGFDHYVEPLTIYLQKYRESEMLPPIPRHGVGNMGLESGNVLPPFAVVHPQFSMFKTSSENQGLYTATVCDGSGPRLGLGIGGESNDSEATDPSESPHAGQYFYNPYGYYRS</sequence>
<dbReference type="GO" id="GO:0046982">
    <property type="term" value="F:protein heterodimerization activity"/>
    <property type="evidence" value="ECO:0007669"/>
    <property type="project" value="InterPro"/>
</dbReference>